<protein>
    <submittedName>
        <fullName evidence="1">Uncharacterized protein</fullName>
    </submittedName>
</protein>
<organism evidence="1">
    <name type="scientific">viral metagenome</name>
    <dbReference type="NCBI Taxonomy" id="1070528"/>
    <lineage>
        <taxon>unclassified sequences</taxon>
        <taxon>metagenomes</taxon>
        <taxon>organismal metagenomes</taxon>
    </lineage>
</organism>
<dbReference type="AlphaFoldDB" id="A0A6M3LQX6"/>
<dbReference type="EMBL" id="MT143468">
    <property type="protein sequence ID" value="QJA97163.1"/>
    <property type="molecule type" value="Genomic_DNA"/>
</dbReference>
<gene>
    <name evidence="1" type="ORF">MM415B06592_0005</name>
</gene>
<proteinExistence type="predicted"/>
<reference evidence="1" key="1">
    <citation type="submission" date="2020-03" db="EMBL/GenBank/DDBJ databases">
        <title>The deep terrestrial virosphere.</title>
        <authorList>
            <person name="Holmfeldt K."/>
            <person name="Nilsson E."/>
            <person name="Simone D."/>
            <person name="Lopez-Fernandez M."/>
            <person name="Wu X."/>
            <person name="de Brujin I."/>
            <person name="Lundin D."/>
            <person name="Andersson A."/>
            <person name="Bertilsson S."/>
            <person name="Dopson M."/>
        </authorList>
    </citation>
    <scope>NUCLEOTIDE SEQUENCE</scope>
    <source>
        <strain evidence="1">MM415B06592</strain>
    </source>
</reference>
<accession>A0A6M3LQX6</accession>
<name>A0A6M3LQX6_9ZZZZ</name>
<evidence type="ECO:0000313" key="1">
    <source>
        <dbReference type="EMBL" id="QJA97163.1"/>
    </source>
</evidence>
<sequence length="110" mass="12599">MFDLTSQIATLKQNGKQVGGLFDCEIRVVLQYATVNGMKEYKPLKKISAMSYWLLETIQGNEFDAEFFTVNSNQLVTVDAGRVVIDFPDVRTLDQRLYAPIDVRWIGIEY</sequence>